<reference evidence="1 2" key="1">
    <citation type="submission" date="2014-05" db="EMBL/GenBank/DDBJ databases">
        <authorList>
            <person name="Daugherty S.C."/>
            <person name="Tallon L.J."/>
            <person name="Sadzewicz L."/>
            <person name="Kilian M."/>
            <person name="Tettelin H."/>
        </authorList>
    </citation>
    <scope>NUCLEOTIDE SEQUENCE [LARGE SCALE GENOMIC DNA]</scope>
    <source>
        <strain evidence="1 2">SK143</strain>
    </source>
</reference>
<comment type="caution">
    <text evidence="1">The sequence shown here is derived from an EMBL/GenBank/DDBJ whole genome shotgun (WGS) entry which is preliminary data.</text>
</comment>
<dbReference type="PATRIC" id="fig|1303.44.peg.294"/>
<evidence type="ECO:0000313" key="2">
    <source>
        <dbReference type="Proteomes" id="UP000028098"/>
    </source>
</evidence>
<name>A0A081R507_STROR</name>
<dbReference type="Proteomes" id="UP000028098">
    <property type="component" value="Unassembled WGS sequence"/>
</dbReference>
<evidence type="ECO:0000313" key="1">
    <source>
        <dbReference type="EMBL" id="KEQ50280.1"/>
    </source>
</evidence>
<gene>
    <name evidence="1" type="ORF">SK143_0331</name>
</gene>
<proteinExistence type="predicted"/>
<accession>A0A081R507</accession>
<protein>
    <submittedName>
        <fullName evidence="1">Uncharacterized protein</fullName>
    </submittedName>
</protein>
<sequence>MREYIKEYQKMRENHLEDWGYCADPIDWKEFEESNQRIFEKYLTDSKVLSDKVLRVKLYSSLLLDDIKYFAYYAAFLDGDYKQLNNALWQTGRTGLLRGGLLASGTIYTDGILKGLFTSFACNDFSVIPSFIPKDLPLLKGIYYPENVINILYALYYQDEERLSESLLRAQQFLGKKKRTGMEEFSVRYFISLARKDAVALSASLQSLCQAYQRRGFPYEKIDKCFADEIHGLYRLIRFFDHSLFEEVSMPSHKTFLRDFEEWQVQNQFPKGQQFYTYPQDMADANRILTKCLPRIYFEKSGRDLVIDVDQFAVDLSRLI</sequence>
<organism evidence="1 2">
    <name type="scientific">Streptococcus oralis</name>
    <dbReference type="NCBI Taxonomy" id="1303"/>
    <lineage>
        <taxon>Bacteria</taxon>
        <taxon>Bacillati</taxon>
        <taxon>Bacillota</taxon>
        <taxon>Bacilli</taxon>
        <taxon>Lactobacillales</taxon>
        <taxon>Streptococcaceae</taxon>
        <taxon>Streptococcus</taxon>
    </lineage>
</organism>
<dbReference type="RefSeq" id="WP_042902099.1">
    <property type="nucleotide sequence ID" value="NZ_JAKUVX010000006.1"/>
</dbReference>
<dbReference type="AlphaFoldDB" id="A0A081R507"/>
<dbReference type="EMBL" id="JPGB01000004">
    <property type="protein sequence ID" value="KEQ50280.1"/>
    <property type="molecule type" value="Genomic_DNA"/>
</dbReference>